<dbReference type="EMBL" id="FPAA01000001">
    <property type="protein sequence ID" value="SFS32291.1"/>
    <property type="molecule type" value="Genomic_DNA"/>
</dbReference>
<dbReference type="Pfam" id="PF10676">
    <property type="entry name" value="gerPA"/>
    <property type="match status" value="1"/>
</dbReference>
<keyword evidence="2" id="KW-1185">Reference proteome</keyword>
<proteinExistence type="predicted"/>
<accession>A0A1I6NWH8</accession>
<protein>
    <submittedName>
        <fullName evidence="1">Spore germination protein gerPA/gerPF</fullName>
    </submittedName>
</protein>
<dbReference type="Proteomes" id="UP000198660">
    <property type="component" value="Unassembled WGS sequence"/>
</dbReference>
<dbReference type="RefSeq" id="WP_091832478.1">
    <property type="nucleotide sequence ID" value="NZ_FPAA01000001.1"/>
</dbReference>
<organism evidence="1 2">
    <name type="scientific">Marininema halotolerans</name>
    <dbReference type="NCBI Taxonomy" id="1155944"/>
    <lineage>
        <taxon>Bacteria</taxon>
        <taxon>Bacillati</taxon>
        <taxon>Bacillota</taxon>
        <taxon>Bacilli</taxon>
        <taxon>Bacillales</taxon>
        <taxon>Thermoactinomycetaceae</taxon>
        <taxon>Marininema</taxon>
    </lineage>
</organism>
<name>A0A1I6NWH8_9BACL</name>
<evidence type="ECO:0000313" key="1">
    <source>
        <dbReference type="EMBL" id="SFS32291.1"/>
    </source>
</evidence>
<reference evidence="2" key="1">
    <citation type="submission" date="2016-10" db="EMBL/GenBank/DDBJ databases">
        <authorList>
            <person name="Varghese N."/>
            <person name="Submissions S."/>
        </authorList>
    </citation>
    <scope>NUCLEOTIDE SEQUENCE [LARGE SCALE GENOMIC DNA]</scope>
    <source>
        <strain evidence="2">DSM 45789</strain>
    </source>
</reference>
<dbReference type="OrthoDB" id="9860229at2"/>
<dbReference type="AlphaFoldDB" id="A0A1I6NWH8"/>
<gene>
    <name evidence="1" type="ORF">SAMN05444972_101196</name>
</gene>
<evidence type="ECO:0000313" key="2">
    <source>
        <dbReference type="Proteomes" id="UP000198660"/>
    </source>
</evidence>
<dbReference type="InterPro" id="IPR019618">
    <property type="entry name" value="Spore_germination_GerPA"/>
</dbReference>
<sequence>MSSFLNNIREMKVQAYSSAGALSWGNTVNLSATNMQKSAGGSTLLGDYNCNRQQSTNYVNDNDFMDQTVPFLPYW</sequence>